<reference evidence="2" key="1">
    <citation type="submission" date="2022-10" db="EMBL/GenBank/DDBJ databases">
        <title>The complete genomes of actinobacterial strains from the NBC collection.</title>
        <authorList>
            <person name="Joergensen T.S."/>
            <person name="Alvarez Arevalo M."/>
            <person name="Sterndorff E.B."/>
            <person name="Faurdal D."/>
            <person name="Vuksanovic O."/>
            <person name="Mourched A.-S."/>
            <person name="Charusanti P."/>
            <person name="Shaw S."/>
            <person name="Blin K."/>
            <person name="Weber T."/>
        </authorList>
    </citation>
    <scope>NUCLEOTIDE SEQUENCE</scope>
    <source>
        <strain evidence="2">NBC_01436</strain>
    </source>
</reference>
<proteinExistence type="predicted"/>
<evidence type="ECO:0000256" key="1">
    <source>
        <dbReference type="SAM" id="Coils"/>
    </source>
</evidence>
<accession>A0ABZ1ZIK7</accession>
<protein>
    <submittedName>
        <fullName evidence="2">Uncharacterized protein</fullName>
    </submittedName>
</protein>
<name>A0ABZ1ZIK7_STRAQ</name>
<gene>
    <name evidence="2" type="ORF">OG367_20735</name>
</gene>
<evidence type="ECO:0000313" key="2">
    <source>
        <dbReference type="EMBL" id="WUX38515.1"/>
    </source>
</evidence>
<dbReference type="Proteomes" id="UP001431926">
    <property type="component" value="Chromosome"/>
</dbReference>
<keyword evidence="1" id="KW-0175">Coiled coil</keyword>
<dbReference type="EMBL" id="CP109491">
    <property type="protein sequence ID" value="WUX38515.1"/>
    <property type="molecule type" value="Genomic_DNA"/>
</dbReference>
<sequence length="145" mass="15959">MFRIIRTRTLQQASAQAEVQQQRADHAEQTHTADTERLGDLERALGQAQGALEILRAQQLLDTEDRAALRALLRTARRQTRQADRVFVLFRHGALHSLHATQEAAEAAAEAEGAPRSGWTALKPGAALPPASEVTWRVQALPLNT</sequence>
<keyword evidence="3" id="KW-1185">Reference proteome</keyword>
<dbReference type="RefSeq" id="WP_329356951.1">
    <property type="nucleotide sequence ID" value="NZ_CP109490.1"/>
</dbReference>
<feature type="coiled-coil region" evidence="1">
    <location>
        <begin position="10"/>
        <end position="58"/>
    </location>
</feature>
<evidence type="ECO:0000313" key="3">
    <source>
        <dbReference type="Proteomes" id="UP001431926"/>
    </source>
</evidence>
<organism evidence="2 3">
    <name type="scientific">Streptomyces anulatus</name>
    <name type="common">Streptomyces chrysomallus</name>
    <dbReference type="NCBI Taxonomy" id="1892"/>
    <lineage>
        <taxon>Bacteria</taxon>
        <taxon>Bacillati</taxon>
        <taxon>Actinomycetota</taxon>
        <taxon>Actinomycetes</taxon>
        <taxon>Kitasatosporales</taxon>
        <taxon>Streptomycetaceae</taxon>
        <taxon>Streptomyces</taxon>
    </lineage>
</organism>